<gene>
    <name evidence="2" type="ORF">D0T12_01535</name>
</gene>
<dbReference type="EMBL" id="QVNQ01000001">
    <property type="protein sequence ID" value="RFS86969.1"/>
    <property type="molecule type" value="Genomic_DNA"/>
</dbReference>
<keyword evidence="3" id="KW-1185">Reference proteome</keyword>
<dbReference type="OrthoDB" id="3461386at2"/>
<organism evidence="2 3">
    <name type="scientific">Actinomadura spongiicola</name>
    <dbReference type="NCBI Taxonomy" id="2303421"/>
    <lineage>
        <taxon>Bacteria</taxon>
        <taxon>Bacillati</taxon>
        <taxon>Actinomycetota</taxon>
        <taxon>Actinomycetes</taxon>
        <taxon>Streptosporangiales</taxon>
        <taxon>Thermomonosporaceae</taxon>
        <taxon>Actinomadura</taxon>
    </lineage>
</organism>
<evidence type="ECO:0000256" key="1">
    <source>
        <dbReference type="SAM" id="SignalP"/>
    </source>
</evidence>
<comment type="caution">
    <text evidence="2">The sequence shown here is derived from an EMBL/GenBank/DDBJ whole genome shotgun (WGS) entry which is preliminary data.</text>
</comment>
<evidence type="ECO:0000313" key="3">
    <source>
        <dbReference type="Proteomes" id="UP000262882"/>
    </source>
</evidence>
<name>A0A372GPD6_9ACTN</name>
<keyword evidence="1" id="KW-0732">Signal</keyword>
<dbReference type="RefSeq" id="WP_117397422.1">
    <property type="nucleotide sequence ID" value="NZ_QVNQ01000001.1"/>
</dbReference>
<reference evidence="2 3" key="1">
    <citation type="submission" date="2018-08" db="EMBL/GenBank/DDBJ databases">
        <title>Actinomadura spongicola sp. nov., isolated from marine sponge Leucetta chagosensis.</title>
        <authorList>
            <person name="Li L."/>
            <person name="Lin H.W."/>
        </authorList>
    </citation>
    <scope>NUCLEOTIDE SEQUENCE [LARGE SCALE GENOMIC DNA]</scope>
    <source>
        <strain evidence="2 3">LHW52907</strain>
    </source>
</reference>
<feature type="chain" id="PRO_5016836804" evidence="1">
    <location>
        <begin position="28"/>
        <end position="260"/>
    </location>
</feature>
<proteinExistence type="predicted"/>
<evidence type="ECO:0000313" key="2">
    <source>
        <dbReference type="EMBL" id="RFS86969.1"/>
    </source>
</evidence>
<accession>A0A372GPD6</accession>
<protein>
    <submittedName>
        <fullName evidence="2">Uncharacterized protein</fullName>
    </submittedName>
</protein>
<feature type="signal peptide" evidence="1">
    <location>
        <begin position="1"/>
        <end position="27"/>
    </location>
</feature>
<dbReference type="Proteomes" id="UP000262882">
    <property type="component" value="Unassembled WGS sequence"/>
</dbReference>
<dbReference type="AlphaFoldDB" id="A0A372GPD6"/>
<sequence length="260" mass="28443">MRMRSALLALTMATFGVGVLSTGTANAASLTASITCDSATNRISTRLTGPFISNRSFVVRFTVLTGSRVTTGGAIGPLPESGSSVSVPMTTGSDPNVDVAGYTRSWNASDYAFYSETVRVSLLTPEGVQYTYRDASCSRDERTTVQLRCDPEARTITATTTGVNFAQNRPTQTEYRWLTTHQAEKNSPRFSGPYGDDRPFVTRRVTVSESGSWSDTGYVHNISEDPYYYDQTVTFKVRDVWSNLLVGQGTAYCLYANKGR</sequence>